<feature type="compositionally biased region" description="Basic and acidic residues" evidence="4">
    <location>
        <begin position="163"/>
        <end position="188"/>
    </location>
</feature>
<comment type="caution">
    <text evidence="6">The sequence shown here is derived from an EMBL/GenBank/DDBJ whole genome shotgun (WGS) entry which is preliminary data.</text>
</comment>
<dbReference type="InterPro" id="IPR011990">
    <property type="entry name" value="TPR-like_helical_dom_sf"/>
</dbReference>
<comment type="similarity">
    <text evidence="1">Belongs to the FAM10 family.</text>
</comment>
<organism evidence="6 7">
    <name type="scientific">Muntiacus muntjak</name>
    <name type="common">Barking deer</name>
    <name type="synonym">Indian muntjac</name>
    <dbReference type="NCBI Taxonomy" id="9888"/>
    <lineage>
        <taxon>Eukaryota</taxon>
        <taxon>Metazoa</taxon>
        <taxon>Chordata</taxon>
        <taxon>Craniata</taxon>
        <taxon>Vertebrata</taxon>
        <taxon>Euteleostomi</taxon>
        <taxon>Mammalia</taxon>
        <taxon>Eutheria</taxon>
        <taxon>Laurasiatheria</taxon>
        <taxon>Artiodactyla</taxon>
        <taxon>Ruminantia</taxon>
        <taxon>Pecora</taxon>
        <taxon>Cervidae</taxon>
        <taxon>Muntiacinae</taxon>
        <taxon>Muntiacus</taxon>
    </lineage>
</organism>
<dbReference type="PANTHER" id="PTHR45883">
    <property type="entry name" value="HSC70-INTERACTING PROTEIN"/>
    <property type="match status" value="1"/>
</dbReference>
<keyword evidence="7" id="KW-1185">Reference proteome</keyword>
<evidence type="ECO:0000256" key="1">
    <source>
        <dbReference type="ARBA" id="ARBA00009015"/>
    </source>
</evidence>
<feature type="region of interest" description="Disordered" evidence="4">
    <location>
        <begin position="29"/>
        <end position="55"/>
    </location>
</feature>
<dbReference type="Gene3D" id="1.25.40.10">
    <property type="entry name" value="Tetratricopeptide repeat domain"/>
    <property type="match status" value="2"/>
</dbReference>
<dbReference type="SUPFAM" id="SSF48452">
    <property type="entry name" value="TPR-like"/>
    <property type="match status" value="1"/>
</dbReference>
<evidence type="ECO:0000259" key="5">
    <source>
        <dbReference type="Pfam" id="PF18253"/>
    </source>
</evidence>
<dbReference type="EMBL" id="VCEA01000001">
    <property type="protein sequence ID" value="KAB0361096.1"/>
    <property type="molecule type" value="Genomic_DNA"/>
</dbReference>
<dbReference type="InterPro" id="IPR034649">
    <property type="entry name" value="Hip_N"/>
</dbReference>
<evidence type="ECO:0000256" key="2">
    <source>
        <dbReference type="ARBA" id="ARBA00022737"/>
    </source>
</evidence>
<keyword evidence="3" id="KW-0802">TPR repeat</keyword>
<accession>A0A5N3WLH1</accession>
<dbReference type="AlphaFoldDB" id="A0A5N3WLH1"/>
<evidence type="ECO:0000313" key="6">
    <source>
        <dbReference type="EMBL" id="KAB0361096.1"/>
    </source>
</evidence>
<name>A0A5N3WLH1_MUNMU</name>
<feature type="region of interest" description="Disordered" evidence="4">
    <location>
        <begin position="157"/>
        <end position="189"/>
    </location>
</feature>
<dbReference type="PANTHER" id="PTHR45883:SF6">
    <property type="entry name" value="HSC70-INTERACTING PROTEIN-RELATED"/>
    <property type="match status" value="1"/>
</dbReference>
<dbReference type="Proteomes" id="UP000326458">
    <property type="component" value="Unassembled WGS sequence"/>
</dbReference>
<gene>
    <name evidence="6" type="ORF">FD754_005252</name>
</gene>
<sequence>MKMDKQDSSVLHTEEIDLLREWVEGSGAKIPLATHKTKSEEHTKEEKPDTEKGMMDQANDKNVAAIKALNDGELQKATDLFTEAIKLNLLCMPREPVFMKLQKDTEINPDSAEPYKWAGKAHVPLGHWVEAVHGPALACKLDYNENVSVMLKEFQPRAQKTAEQQRKSEVKKAWEEQKRPQKEGEIRRQTGAQYSCFSGGFPWATPGNFPGRMPGMGWGMPGMPGMLGLNEITSDPEVLTDMQVSENFNMLKYQSSPKVVSLICKWSAKFGWQA</sequence>
<evidence type="ECO:0000256" key="3">
    <source>
        <dbReference type="ARBA" id="ARBA00022803"/>
    </source>
</evidence>
<evidence type="ECO:0000256" key="4">
    <source>
        <dbReference type="SAM" id="MobiDB-lite"/>
    </source>
</evidence>
<feature type="compositionally biased region" description="Basic and acidic residues" evidence="4">
    <location>
        <begin position="37"/>
        <end position="54"/>
    </location>
</feature>
<dbReference type="Gene3D" id="6.10.250.3420">
    <property type="match status" value="1"/>
</dbReference>
<dbReference type="GO" id="GO:0030544">
    <property type="term" value="F:Hsp70 protein binding"/>
    <property type="evidence" value="ECO:0007669"/>
    <property type="project" value="TreeGrafter"/>
</dbReference>
<protein>
    <recommendedName>
        <fullName evidence="5">Hsp70-interacting protein N-terminal domain-containing protein</fullName>
    </recommendedName>
</protein>
<keyword evidence="2" id="KW-0677">Repeat</keyword>
<dbReference type="Pfam" id="PF18253">
    <property type="entry name" value="HipN"/>
    <property type="match status" value="1"/>
</dbReference>
<feature type="domain" description="Hsp70-interacting protein N-terminal" evidence="5">
    <location>
        <begin position="5"/>
        <end position="31"/>
    </location>
</feature>
<evidence type="ECO:0000313" key="7">
    <source>
        <dbReference type="Proteomes" id="UP000326458"/>
    </source>
</evidence>
<reference evidence="6 7" key="1">
    <citation type="submission" date="2019-06" db="EMBL/GenBank/DDBJ databases">
        <title>Discovery of a novel chromosome fission-fusion reversal in muntjac.</title>
        <authorList>
            <person name="Mudd A.B."/>
            <person name="Bredeson J.V."/>
            <person name="Baum R."/>
            <person name="Hockemeyer D."/>
            <person name="Rokhsar D.S."/>
        </authorList>
    </citation>
    <scope>NUCLEOTIDE SEQUENCE [LARGE SCALE GENOMIC DNA]</scope>
    <source>
        <strain evidence="6">UTSW_UCB_Mm</strain>
        <tissue evidence="6">Fibroblast cell line</tissue>
    </source>
</reference>
<proteinExistence type="inferred from homology"/>
<dbReference type="GO" id="GO:0046983">
    <property type="term" value="F:protein dimerization activity"/>
    <property type="evidence" value="ECO:0007669"/>
    <property type="project" value="InterPro"/>
</dbReference>